<accession>A0A7S9QF06</accession>
<dbReference type="KEGG" id="poz:I0K15_08585"/>
<organism evidence="1 2">
    <name type="scientific">Pontivivens ytuae</name>
    <dbReference type="NCBI Taxonomy" id="2789856"/>
    <lineage>
        <taxon>Bacteria</taxon>
        <taxon>Pseudomonadati</taxon>
        <taxon>Pseudomonadota</taxon>
        <taxon>Alphaproteobacteria</taxon>
        <taxon>Rhodobacterales</taxon>
        <taxon>Paracoccaceae</taxon>
        <taxon>Pontivivens</taxon>
    </lineage>
</organism>
<protein>
    <submittedName>
        <fullName evidence="1">Uncharacterized protein</fullName>
    </submittedName>
</protein>
<name>A0A7S9QF06_9RHOB</name>
<sequence length="111" mass="13007">MICNAMPRLPSRPAIRLTPLAPGHEAVSLRLNPAARRFFQPADPFFFSAFRPLRPEITLRLPFHGAEALAQLRRFAYFTSVRNAWRNREGRWQAIIQGPKVAERDNWRYYQ</sequence>
<proteinExistence type="predicted"/>
<evidence type="ECO:0000313" key="2">
    <source>
        <dbReference type="Proteomes" id="UP000594800"/>
    </source>
</evidence>
<keyword evidence="2" id="KW-1185">Reference proteome</keyword>
<gene>
    <name evidence="1" type="ORF">I0K15_08585</name>
</gene>
<dbReference type="AlphaFoldDB" id="A0A7S9QF06"/>
<dbReference type="EMBL" id="CP064942">
    <property type="protein sequence ID" value="QPH55761.1"/>
    <property type="molecule type" value="Genomic_DNA"/>
</dbReference>
<evidence type="ECO:0000313" key="1">
    <source>
        <dbReference type="EMBL" id="QPH55761.1"/>
    </source>
</evidence>
<dbReference type="Proteomes" id="UP000594800">
    <property type="component" value="Chromosome"/>
</dbReference>
<reference evidence="1 2" key="1">
    <citation type="submission" date="2020-11" db="EMBL/GenBank/DDBJ databases">
        <title>Description of Pontivivens ytuae sp. nov. isolated from deep sea sediment of Mariana Trench.</title>
        <authorList>
            <person name="Wang Z."/>
            <person name="Sun Q.-L."/>
            <person name="Xu X.-D."/>
            <person name="Tang Y.-Z."/>
            <person name="Zhang J."/>
        </authorList>
    </citation>
    <scope>NUCLEOTIDE SEQUENCE [LARGE SCALE GENOMIC DNA]</scope>
    <source>
        <strain evidence="1 2">MT2928</strain>
    </source>
</reference>